<feature type="binding site" evidence="6">
    <location>
        <position position="125"/>
    </location>
    <ligand>
        <name>S-adenosyl-L-methionine</name>
        <dbReference type="ChEBI" id="CHEBI:59789"/>
    </ligand>
</feature>
<dbReference type="Proteomes" id="UP000242447">
    <property type="component" value="Chromosome"/>
</dbReference>
<dbReference type="SUPFAM" id="SSF53335">
    <property type="entry name" value="S-adenosyl-L-methionine-dependent methyltransferases"/>
    <property type="match status" value="1"/>
</dbReference>
<dbReference type="EMBL" id="CP019937">
    <property type="protein sequence ID" value="ARO14846.1"/>
    <property type="molecule type" value="Genomic_DNA"/>
</dbReference>
<keyword evidence="3 5" id="KW-0808">Transferase</keyword>
<dbReference type="KEGG" id="kro:BVG79_01500"/>
<comment type="catalytic activity">
    <reaction evidence="1 5">
        <text>L-glutamyl-[protein] + S-adenosyl-L-methionine = [protein]-L-glutamate 5-O-methyl ester + S-adenosyl-L-homocysteine</text>
        <dbReference type="Rhea" id="RHEA:24452"/>
        <dbReference type="Rhea" id="RHEA-COMP:10208"/>
        <dbReference type="Rhea" id="RHEA-COMP:10311"/>
        <dbReference type="ChEBI" id="CHEBI:29973"/>
        <dbReference type="ChEBI" id="CHEBI:57856"/>
        <dbReference type="ChEBI" id="CHEBI:59789"/>
        <dbReference type="ChEBI" id="CHEBI:82795"/>
        <dbReference type="EC" id="2.1.1.80"/>
    </reaction>
</comment>
<keyword evidence="2 5" id="KW-0489">Methyltransferase</keyword>
<feature type="domain" description="CheR-type methyltransferase" evidence="7">
    <location>
        <begin position="4"/>
        <end position="279"/>
    </location>
</feature>
<feature type="binding site" evidence="6">
    <location>
        <begin position="205"/>
        <end position="206"/>
    </location>
    <ligand>
        <name>S-adenosyl-L-methionine</name>
        <dbReference type="ChEBI" id="CHEBI:59789"/>
    </ligand>
</feature>
<dbReference type="PANTHER" id="PTHR24422">
    <property type="entry name" value="CHEMOTAXIS PROTEIN METHYLTRANSFERASE"/>
    <property type="match status" value="1"/>
</dbReference>
<dbReference type="InterPro" id="IPR036804">
    <property type="entry name" value="CheR_N_sf"/>
</dbReference>
<feature type="binding site" evidence="6">
    <location>
        <position position="81"/>
    </location>
    <ligand>
        <name>S-adenosyl-L-methionine</name>
        <dbReference type="ChEBI" id="CHEBI:59789"/>
    </ligand>
</feature>
<dbReference type="PROSITE" id="PS50123">
    <property type="entry name" value="CHER"/>
    <property type="match status" value="1"/>
</dbReference>
<evidence type="ECO:0000313" key="9">
    <source>
        <dbReference type="Proteomes" id="UP000242447"/>
    </source>
</evidence>
<accession>A0A1W6P007</accession>
<dbReference type="RefSeq" id="WP_236951330.1">
    <property type="nucleotide sequence ID" value="NZ_CP019937.1"/>
</dbReference>
<feature type="binding site" evidence="6">
    <location>
        <position position="87"/>
    </location>
    <ligand>
        <name>S-adenosyl-L-methionine</name>
        <dbReference type="ChEBI" id="CHEBI:59789"/>
    </ligand>
</feature>
<keyword evidence="4 5" id="KW-0949">S-adenosyl-L-methionine</keyword>
<dbReference type="EC" id="2.1.1.80" evidence="5"/>
<dbReference type="InterPro" id="IPR050903">
    <property type="entry name" value="Bact_Chemotaxis_MeTrfase"/>
</dbReference>
<dbReference type="Gene3D" id="3.40.50.150">
    <property type="entry name" value="Vaccinia Virus protein VP39"/>
    <property type="match status" value="1"/>
</dbReference>
<evidence type="ECO:0000256" key="3">
    <source>
        <dbReference type="ARBA" id="ARBA00022679"/>
    </source>
</evidence>
<feature type="binding site" evidence="6">
    <location>
        <begin position="222"/>
        <end position="223"/>
    </location>
    <ligand>
        <name>S-adenosyl-L-methionine</name>
        <dbReference type="ChEBI" id="CHEBI:59789"/>
    </ligand>
</feature>
<evidence type="ECO:0000256" key="5">
    <source>
        <dbReference type="PIRNR" id="PIRNR000410"/>
    </source>
</evidence>
<dbReference type="InterPro" id="IPR029063">
    <property type="entry name" value="SAM-dependent_MTases_sf"/>
</dbReference>
<comment type="function">
    <text evidence="5">Methylation of the membrane-bound methyl-accepting chemotaxis proteins (MCP) to form gamma-glutamyl methyl ester residues in MCP.</text>
</comment>
<dbReference type="Pfam" id="PF01739">
    <property type="entry name" value="CheR"/>
    <property type="match status" value="1"/>
</dbReference>
<keyword evidence="9" id="KW-1185">Reference proteome</keyword>
<dbReference type="InterPro" id="IPR022641">
    <property type="entry name" value="CheR_N"/>
</dbReference>
<gene>
    <name evidence="8" type="primary">cheR</name>
    <name evidence="8" type="ORF">BVG79_01500</name>
</gene>
<dbReference type="InterPro" id="IPR026024">
    <property type="entry name" value="Chemotaxis_MeTrfase_CheR"/>
</dbReference>
<reference evidence="8 9" key="1">
    <citation type="submission" date="2017-02" db="EMBL/GenBank/DDBJ databases">
        <title>Ketogulonicigenium robustum SPU B003 Genome sequencing and assembly.</title>
        <authorList>
            <person name="Li Y."/>
            <person name="Liu L."/>
            <person name="Wang C."/>
            <person name="Zhang M."/>
            <person name="Zhang T."/>
            <person name="Zhang Y."/>
        </authorList>
    </citation>
    <scope>NUCLEOTIDE SEQUENCE [LARGE SCALE GENOMIC DNA]</scope>
    <source>
        <strain evidence="8 9">SPU_B003</strain>
    </source>
</reference>
<sequence length="284" mass="31211">MLTAQDTAPAMTAAQFGKLSQIVHSDTGIVLSEAKRGLLVARLSKRLRALNMADFGAYCTLLDSDRGKEERRHLLSAITTNVTAFFREGHHFDALARDVLPQLIARAKAGGRVRLWSAACSSGEEAYSMAMTVLDAFPDAAQHDVLILATDIDPEVVARAESGVYPTDTIAAIGGQRLRKYFDQQGDSFTAKPALKAIMRFGELNLHQPWPFSGTFDVIFCRNVVIYFDTDMRRSLWQRFATVLSSDGALFIGHSERVDGPAAQQFRITGATQYQLVTPTSPSH</sequence>
<dbReference type="PIRSF" id="PIRSF000410">
    <property type="entry name" value="CheR"/>
    <property type="match status" value="1"/>
</dbReference>
<dbReference type="AlphaFoldDB" id="A0A1W6P007"/>
<protein>
    <recommendedName>
        <fullName evidence="5">Chemotaxis protein methyltransferase</fullName>
        <ecNumber evidence="5">2.1.1.80</ecNumber>
    </recommendedName>
</protein>
<evidence type="ECO:0000256" key="6">
    <source>
        <dbReference type="PIRSR" id="PIRSR000410-1"/>
    </source>
</evidence>
<dbReference type="SMART" id="SM00138">
    <property type="entry name" value="MeTrc"/>
    <property type="match status" value="1"/>
</dbReference>
<feature type="binding site" evidence="6">
    <location>
        <position position="83"/>
    </location>
    <ligand>
        <name>S-adenosyl-L-methionine</name>
        <dbReference type="ChEBI" id="CHEBI:59789"/>
    </ligand>
</feature>
<evidence type="ECO:0000256" key="2">
    <source>
        <dbReference type="ARBA" id="ARBA00022603"/>
    </source>
</evidence>
<evidence type="ECO:0000256" key="1">
    <source>
        <dbReference type="ARBA" id="ARBA00001541"/>
    </source>
</evidence>
<dbReference type="GO" id="GO:0032259">
    <property type="term" value="P:methylation"/>
    <property type="evidence" value="ECO:0007669"/>
    <property type="project" value="UniProtKB-KW"/>
</dbReference>
<proteinExistence type="predicted"/>
<dbReference type="Gene3D" id="1.10.155.10">
    <property type="entry name" value="Chemotaxis receptor methyltransferase CheR, N-terminal domain"/>
    <property type="match status" value="1"/>
</dbReference>
<dbReference type="Pfam" id="PF03705">
    <property type="entry name" value="CheR_N"/>
    <property type="match status" value="1"/>
</dbReference>
<dbReference type="InterPro" id="IPR022642">
    <property type="entry name" value="CheR_C"/>
</dbReference>
<dbReference type="GO" id="GO:0008983">
    <property type="term" value="F:protein-glutamate O-methyltransferase activity"/>
    <property type="evidence" value="ECO:0007669"/>
    <property type="project" value="UniProtKB-EC"/>
</dbReference>
<evidence type="ECO:0000259" key="7">
    <source>
        <dbReference type="PROSITE" id="PS50123"/>
    </source>
</evidence>
<dbReference type="STRING" id="92947.BVG79_01500"/>
<evidence type="ECO:0000313" key="8">
    <source>
        <dbReference type="EMBL" id="ARO14846.1"/>
    </source>
</evidence>
<dbReference type="PANTHER" id="PTHR24422:SF19">
    <property type="entry name" value="CHEMOTAXIS PROTEIN METHYLTRANSFERASE"/>
    <property type="match status" value="1"/>
</dbReference>
<dbReference type="InterPro" id="IPR000780">
    <property type="entry name" value="CheR_MeTrfase"/>
</dbReference>
<dbReference type="SUPFAM" id="SSF47757">
    <property type="entry name" value="Chemotaxis receptor methyltransferase CheR, N-terminal domain"/>
    <property type="match status" value="1"/>
</dbReference>
<evidence type="ECO:0000256" key="4">
    <source>
        <dbReference type="ARBA" id="ARBA00022691"/>
    </source>
</evidence>
<feature type="binding site" evidence="6">
    <location>
        <position position="151"/>
    </location>
    <ligand>
        <name>S-adenosyl-L-methionine</name>
        <dbReference type="ChEBI" id="CHEBI:59789"/>
    </ligand>
</feature>
<dbReference type="PRINTS" id="PR00996">
    <property type="entry name" value="CHERMTFRASE"/>
</dbReference>
<name>A0A1W6P007_9RHOB</name>
<organism evidence="8 9">
    <name type="scientific">Ketogulonicigenium robustum</name>
    <dbReference type="NCBI Taxonomy" id="92947"/>
    <lineage>
        <taxon>Bacteria</taxon>
        <taxon>Pseudomonadati</taxon>
        <taxon>Pseudomonadota</taxon>
        <taxon>Alphaproteobacteria</taxon>
        <taxon>Rhodobacterales</taxon>
        <taxon>Roseobacteraceae</taxon>
        <taxon>Ketogulonicigenium</taxon>
    </lineage>
</organism>